<dbReference type="GO" id="GO:0003676">
    <property type="term" value="F:nucleic acid binding"/>
    <property type="evidence" value="ECO:0007669"/>
    <property type="project" value="InterPro"/>
</dbReference>
<keyword evidence="2 3" id="KW-0808">Transferase</keyword>
<evidence type="ECO:0000313" key="3">
    <source>
        <dbReference type="EMBL" id="SDY32886.1"/>
    </source>
</evidence>
<dbReference type="GO" id="GO:0008168">
    <property type="term" value="F:methyltransferase activity"/>
    <property type="evidence" value="ECO:0007669"/>
    <property type="project" value="UniProtKB-KW"/>
</dbReference>
<name>A0A1H3IYT7_EUBBA</name>
<keyword evidence="1 3" id="KW-0489">Methyltransferase</keyword>
<dbReference type="GO" id="GO:0031167">
    <property type="term" value="P:rRNA methylation"/>
    <property type="evidence" value="ECO:0007669"/>
    <property type="project" value="InterPro"/>
</dbReference>
<dbReference type="SUPFAM" id="SSF53335">
    <property type="entry name" value="S-adenosyl-L-methionine-dependent methyltransferases"/>
    <property type="match status" value="1"/>
</dbReference>
<dbReference type="CDD" id="cd02440">
    <property type="entry name" value="AdoMet_MTases"/>
    <property type="match status" value="1"/>
</dbReference>
<dbReference type="Proteomes" id="UP000199652">
    <property type="component" value="Unassembled WGS sequence"/>
</dbReference>
<sequence>MRVIAGEKRGMRLYEPKDERIRPTTDKIKGAIFNTIQMRLDGESIFVDLFGGSGAMGIEALSRGAREAWFFDVDTESVRLIEKNVEKAGFGDRAKIGRMSAKAGIGHLAQGGVSCDFVFMDPPYVKGEESIALIEAMANKKILKSEGIIMMEHEKSVIMPLTICNFVKTKEKKYGNTVISYYGEE</sequence>
<organism evidence="3 4">
    <name type="scientific">Eubacterium barkeri</name>
    <name type="common">Clostridium barkeri</name>
    <dbReference type="NCBI Taxonomy" id="1528"/>
    <lineage>
        <taxon>Bacteria</taxon>
        <taxon>Bacillati</taxon>
        <taxon>Bacillota</taxon>
        <taxon>Clostridia</taxon>
        <taxon>Eubacteriales</taxon>
        <taxon>Eubacteriaceae</taxon>
        <taxon>Eubacterium</taxon>
    </lineage>
</organism>
<dbReference type="PANTHER" id="PTHR43542">
    <property type="entry name" value="METHYLTRANSFERASE"/>
    <property type="match status" value="1"/>
</dbReference>
<dbReference type="PIRSF" id="PIRSF004553">
    <property type="entry name" value="CHP00095"/>
    <property type="match status" value="1"/>
</dbReference>
<dbReference type="OrthoDB" id="9803017at2"/>
<dbReference type="STRING" id="1528.SAMN04488579_1269"/>
<dbReference type="PROSITE" id="PS00092">
    <property type="entry name" value="N6_MTASE"/>
    <property type="match status" value="1"/>
</dbReference>
<proteinExistence type="predicted"/>
<dbReference type="Pfam" id="PF03602">
    <property type="entry name" value="Cons_hypoth95"/>
    <property type="match status" value="1"/>
</dbReference>
<gene>
    <name evidence="3" type="ORF">SAMN04488579_1269</name>
</gene>
<reference evidence="4" key="1">
    <citation type="submission" date="2016-10" db="EMBL/GenBank/DDBJ databases">
        <authorList>
            <person name="Varghese N."/>
            <person name="Submissions S."/>
        </authorList>
    </citation>
    <scope>NUCLEOTIDE SEQUENCE [LARGE SCALE GENOMIC DNA]</scope>
    <source>
        <strain evidence="4">VPI 5359</strain>
    </source>
</reference>
<evidence type="ECO:0000256" key="2">
    <source>
        <dbReference type="ARBA" id="ARBA00022679"/>
    </source>
</evidence>
<protein>
    <submittedName>
        <fullName evidence="3">16S rRNA (Guanine(966)-N(2))-methyltransferase RsmD</fullName>
    </submittedName>
</protein>
<dbReference type="Gene3D" id="3.40.50.150">
    <property type="entry name" value="Vaccinia Virus protein VP39"/>
    <property type="match status" value="1"/>
</dbReference>
<dbReference type="NCBIfam" id="TIGR00095">
    <property type="entry name" value="16S rRNA (guanine(966)-N(2))-methyltransferase RsmD"/>
    <property type="match status" value="1"/>
</dbReference>
<dbReference type="EMBL" id="FNOU01000026">
    <property type="protein sequence ID" value="SDY32886.1"/>
    <property type="molecule type" value="Genomic_DNA"/>
</dbReference>
<dbReference type="PANTHER" id="PTHR43542:SF1">
    <property type="entry name" value="METHYLTRANSFERASE"/>
    <property type="match status" value="1"/>
</dbReference>
<evidence type="ECO:0000313" key="4">
    <source>
        <dbReference type="Proteomes" id="UP000199652"/>
    </source>
</evidence>
<evidence type="ECO:0000256" key="1">
    <source>
        <dbReference type="ARBA" id="ARBA00022603"/>
    </source>
</evidence>
<dbReference type="InterPro" id="IPR004398">
    <property type="entry name" value="RNA_MeTrfase_RsmD"/>
</dbReference>
<dbReference type="InterPro" id="IPR002052">
    <property type="entry name" value="DNA_methylase_N6_adenine_CS"/>
</dbReference>
<dbReference type="RefSeq" id="WP_090246818.1">
    <property type="nucleotide sequence ID" value="NZ_FNOU01000026.1"/>
</dbReference>
<dbReference type="InterPro" id="IPR029063">
    <property type="entry name" value="SAM-dependent_MTases_sf"/>
</dbReference>
<dbReference type="AlphaFoldDB" id="A0A1H3IYT7"/>
<accession>A0A1H3IYT7</accession>
<keyword evidence="4" id="KW-1185">Reference proteome</keyword>